<evidence type="ECO:0000313" key="1">
    <source>
        <dbReference type="EMBL" id="CUP57499.1"/>
    </source>
</evidence>
<dbReference type="Proteomes" id="UP000095762">
    <property type="component" value="Unassembled WGS sequence"/>
</dbReference>
<dbReference type="RefSeq" id="WP_055059073.1">
    <property type="nucleotide sequence ID" value="NZ_CZBP01000001.1"/>
</dbReference>
<evidence type="ECO:0000313" key="2">
    <source>
        <dbReference type="Proteomes" id="UP000095762"/>
    </source>
</evidence>
<proteinExistence type="predicted"/>
<reference evidence="1 2" key="1">
    <citation type="submission" date="2015-09" db="EMBL/GenBank/DDBJ databases">
        <authorList>
            <consortium name="Pathogen Informatics"/>
        </authorList>
    </citation>
    <scope>NUCLEOTIDE SEQUENCE [LARGE SCALE GENOMIC DNA]</scope>
    <source>
        <strain evidence="1 2">2789STDY5834957</strain>
    </source>
</reference>
<name>A0A174PHZ1_9FIRM</name>
<dbReference type="EMBL" id="CZBP01000001">
    <property type="protein sequence ID" value="CUP57499.1"/>
    <property type="molecule type" value="Genomic_DNA"/>
</dbReference>
<sequence length="94" mass="10729">MPADSSNLVVSPHFLESGSIYVFKRDFDAYFCSVGHVYVKKDTICQCINESGTLFFFGSKNTLPWEAVQMIKSDPSKYLDDITGLYVQMRRKLC</sequence>
<protein>
    <submittedName>
        <fullName evidence="1">Uncharacterized protein</fullName>
    </submittedName>
</protein>
<dbReference type="AlphaFoldDB" id="A0A174PHZ1"/>
<organism evidence="1 2">
    <name type="scientific">Blautia obeum</name>
    <dbReference type="NCBI Taxonomy" id="40520"/>
    <lineage>
        <taxon>Bacteria</taxon>
        <taxon>Bacillati</taxon>
        <taxon>Bacillota</taxon>
        <taxon>Clostridia</taxon>
        <taxon>Lachnospirales</taxon>
        <taxon>Lachnospiraceae</taxon>
        <taxon>Blautia</taxon>
    </lineage>
</organism>
<accession>A0A174PHZ1</accession>
<gene>
    <name evidence="1" type="ORF">ERS852569_00025</name>
</gene>